<comment type="pathway">
    <text evidence="2 14">Cell wall biogenesis; peptidoglycan biosynthesis.</text>
</comment>
<evidence type="ECO:0000256" key="1">
    <source>
        <dbReference type="ARBA" id="ARBA00004496"/>
    </source>
</evidence>
<evidence type="ECO:0000256" key="9">
    <source>
        <dbReference type="ARBA" id="ARBA00022960"/>
    </source>
</evidence>
<evidence type="ECO:0000256" key="11">
    <source>
        <dbReference type="ARBA" id="ARBA00023306"/>
    </source>
</evidence>
<dbReference type="GO" id="GO:0071555">
    <property type="term" value="P:cell wall organization"/>
    <property type="evidence" value="ECO:0007669"/>
    <property type="project" value="UniProtKB-KW"/>
</dbReference>
<name>A0A7G5CAN4_WOLPI</name>
<dbReference type="PANTHER" id="PTHR43445:SF3">
    <property type="entry name" value="UDP-N-ACETYLMURAMATE--L-ALANINE LIGASE"/>
    <property type="match status" value="1"/>
</dbReference>
<dbReference type="InterPro" id="IPR013221">
    <property type="entry name" value="Mur_ligase_cen"/>
</dbReference>
<dbReference type="NCBIfam" id="TIGR01082">
    <property type="entry name" value="murC"/>
    <property type="match status" value="1"/>
</dbReference>
<evidence type="ECO:0000313" key="19">
    <source>
        <dbReference type="Proteomes" id="UP000515744"/>
    </source>
</evidence>
<comment type="subcellular location">
    <subcellularLocation>
        <location evidence="1 14">Cytoplasm</location>
    </subcellularLocation>
</comment>
<keyword evidence="10 14" id="KW-0573">Peptidoglycan synthesis</keyword>
<keyword evidence="12 14" id="KW-0961">Cell wall biogenesis/degradation</keyword>
<dbReference type="GO" id="GO:0009252">
    <property type="term" value="P:peptidoglycan biosynthetic process"/>
    <property type="evidence" value="ECO:0007669"/>
    <property type="project" value="UniProtKB-UniRule"/>
</dbReference>
<dbReference type="RefSeq" id="WP_182158674.1">
    <property type="nucleotide sequence ID" value="NZ_CP050531.1"/>
</dbReference>
<evidence type="ECO:0000256" key="7">
    <source>
        <dbReference type="ARBA" id="ARBA00022741"/>
    </source>
</evidence>
<evidence type="ECO:0000256" key="10">
    <source>
        <dbReference type="ARBA" id="ARBA00022984"/>
    </source>
</evidence>
<gene>
    <name evidence="14 18" type="primary">murC</name>
    <name evidence="18" type="ORF">HC358_04395</name>
</gene>
<dbReference type="EMBL" id="CP050531">
    <property type="protein sequence ID" value="QMV46268.1"/>
    <property type="molecule type" value="Genomic_DNA"/>
</dbReference>
<dbReference type="InterPro" id="IPR050061">
    <property type="entry name" value="MurCDEF_pg_biosynth"/>
</dbReference>
<dbReference type="AlphaFoldDB" id="A0A7G5CAN4"/>
<keyword evidence="5 14" id="KW-0436">Ligase</keyword>
<dbReference type="InterPro" id="IPR036565">
    <property type="entry name" value="Mur-like_cat_sf"/>
</dbReference>
<accession>A0A7G5CAN4</accession>
<comment type="function">
    <text evidence="14">Cell wall formation.</text>
</comment>
<dbReference type="HAMAP" id="MF_00046">
    <property type="entry name" value="MurC"/>
    <property type="match status" value="1"/>
</dbReference>
<feature type="domain" description="Mur ligase central" evidence="17">
    <location>
        <begin position="131"/>
        <end position="330"/>
    </location>
</feature>
<feature type="binding site" evidence="14">
    <location>
        <begin position="133"/>
        <end position="139"/>
    </location>
    <ligand>
        <name>ATP</name>
        <dbReference type="ChEBI" id="CHEBI:30616"/>
    </ligand>
</feature>
<dbReference type="UniPathway" id="UPA00219"/>
<dbReference type="Pfam" id="PF02875">
    <property type="entry name" value="Mur_ligase_C"/>
    <property type="match status" value="1"/>
</dbReference>
<keyword evidence="6 14" id="KW-0132">Cell division</keyword>
<evidence type="ECO:0000256" key="4">
    <source>
        <dbReference type="ARBA" id="ARBA00022490"/>
    </source>
</evidence>
<evidence type="ECO:0000259" key="17">
    <source>
        <dbReference type="Pfam" id="PF08245"/>
    </source>
</evidence>
<keyword evidence="7 14" id="KW-0547">Nucleotide-binding</keyword>
<evidence type="ECO:0000256" key="13">
    <source>
        <dbReference type="ARBA" id="ARBA00047833"/>
    </source>
</evidence>
<dbReference type="Pfam" id="PF08245">
    <property type="entry name" value="Mur_ligase_M"/>
    <property type="match status" value="1"/>
</dbReference>
<keyword evidence="9 14" id="KW-0133">Cell shape</keyword>
<proteinExistence type="inferred from homology"/>
<organism evidence="18 19">
    <name type="scientific">Wolbachia pipientis</name>
    <dbReference type="NCBI Taxonomy" id="955"/>
    <lineage>
        <taxon>Bacteria</taxon>
        <taxon>Pseudomonadati</taxon>
        <taxon>Pseudomonadota</taxon>
        <taxon>Alphaproteobacteria</taxon>
        <taxon>Rickettsiales</taxon>
        <taxon>Anaplasmataceae</taxon>
        <taxon>Wolbachieae</taxon>
        <taxon>Wolbachia</taxon>
    </lineage>
</organism>
<dbReference type="GO" id="GO:0008763">
    <property type="term" value="F:UDP-N-acetylmuramate-L-alanine ligase activity"/>
    <property type="evidence" value="ECO:0007669"/>
    <property type="project" value="UniProtKB-UniRule"/>
</dbReference>
<dbReference type="Gene3D" id="3.40.50.720">
    <property type="entry name" value="NAD(P)-binding Rossmann-like Domain"/>
    <property type="match status" value="1"/>
</dbReference>
<keyword evidence="11 14" id="KW-0131">Cell cycle</keyword>
<dbReference type="InterPro" id="IPR005758">
    <property type="entry name" value="UDP-N-AcMur_Ala_ligase_MurC"/>
</dbReference>
<dbReference type="PANTHER" id="PTHR43445">
    <property type="entry name" value="UDP-N-ACETYLMURAMATE--L-ALANINE LIGASE-RELATED"/>
    <property type="match status" value="1"/>
</dbReference>
<dbReference type="Gene3D" id="3.90.190.20">
    <property type="entry name" value="Mur ligase, C-terminal domain"/>
    <property type="match status" value="1"/>
</dbReference>
<dbReference type="GO" id="GO:0008360">
    <property type="term" value="P:regulation of cell shape"/>
    <property type="evidence" value="ECO:0007669"/>
    <property type="project" value="UniProtKB-KW"/>
</dbReference>
<evidence type="ECO:0000313" key="18">
    <source>
        <dbReference type="EMBL" id="QMV46268.1"/>
    </source>
</evidence>
<protein>
    <recommendedName>
        <fullName evidence="3 14">UDP-N-acetylmuramate--L-alanine ligase</fullName>
        <ecNumber evidence="3 14">6.3.2.8</ecNumber>
    </recommendedName>
    <alternativeName>
        <fullName evidence="14">UDP-N-acetylmuramoyl-L-alanine synthetase</fullName>
    </alternativeName>
</protein>
<evidence type="ECO:0000259" key="15">
    <source>
        <dbReference type="Pfam" id="PF01225"/>
    </source>
</evidence>
<dbReference type="GO" id="GO:0005524">
    <property type="term" value="F:ATP binding"/>
    <property type="evidence" value="ECO:0007669"/>
    <property type="project" value="UniProtKB-UniRule"/>
</dbReference>
<dbReference type="SUPFAM" id="SSF53623">
    <property type="entry name" value="MurD-like peptide ligases, catalytic domain"/>
    <property type="match status" value="1"/>
</dbReference>
<comment type="similarity">
    <text evidence="14">Belongs to the MurCDEF family.</text>
</comment>
<dbReference type="Gene3D" id="3.40.1190.10">
    <property type="entry name" value="Mur-like, catalytic domain"/>
    <property type="match status" value="1"/>
</dbReference>
<evidence type="ECO:0000256" key="2">
    <source>
        <dbReference type="ARBA" id="ARBA00004752"/>
    </source>
</evidence>
<feature type="domain" description="Mur ligase C-terminal" evidence="16">
    <location>
        <begin position="352"/>
        <end position="482"/>
    </location>
</feature>
<dbReference type="InterPro" id="IPR000713">
    <property type="entry name" value="Mur_ligase_N"/>
</dbReference>
<evidence type="ECO:0000256" key="8">
    <source>
        <dbReference type="ARBA" id="ARBA00022840"/>
    </source>
</evidence>
<reference evidence="18 19" key="2">
    <citation type="journal article" date="2020" name="Mol. Biol. Evol.">
        <title>Life and death of selfish genes: comparative genomics reveals the dynamic evolution of cytoplasmic incompatibility.</title>
        <authorList>
            <person name="Martinez J."/>
            <person name="Klasson L."/>
            <person name="Welch J."/>
            <person name="Jiggins F.M."/>
        </authorList>
    </citation>
    <scope>NUCLEOTIDE SEQUENCE [LARGE SCALE GENOMIC DNA]</scope>
    <source>
        <strain evidence="18">WStv</strain>
    </source>
</reference>
<dbReference type="Pfam" id="PF01225">
    <property type="entry name" value="Mur_ligase"/>
    <property type="match status" value="1"/>
</dbReference>
<comment type="catalytic activity">
    <reaction evidence="13 14">
        <text>UDP-N-acetyl-alpha-D-muramate + L-alanine + ATP = UDP-N-acetyl-alpha-D-muramoyl-L-alanine + ADP + phosphate + H(+)</text>
        <dbReference type="Rhea" id="RHEA:23372"/>
        <dbReference type="ChEBI" id="CHEBI:15378"/>
        <dbReference type="ChEBI" id="CHEBI:30616"/>
        <dbReference type="ChEBI" id="CHEBI:43474"/>
        <dbReference type="ChEBI" id="CHEBI:57972"/>
        <dbReference type="ChEBI" id="CHEBI:70757"/>
        <dbReference type="ChEBI" id="CHEBI:83898"/>
        <dbReference type="ChEBI" id="CHEBI:456216"/>
        <dbReference type="EC" id="6.3.2.8"/>
    </reaction>
</comment>
<dbReference type="GO" id="GO:0051301">
    <property type="term" value="P:cell division"/>
    <property type="evidence" value="ECO:0007669"/>
    <property type="project" value="UniProtKB-KW"/>
</dbReference>
<dbReference type="InterPro" id="IPR036615">
    <property type="entry name" value="Mur_ligase_C_dom_sf"/>
</dbReference>
<reference evidence="19" key="1">
    <citation type="journal article" date="2020" name="Mol. Biol.">
        <title>Life and death of selfish genes: comparative genomics reveals the dynamic evolution of cytoplasmic incompatibility.</title>
        <authorList>
            <person name="Martinez J."/>
            <person name="Klasson L."/>
            <person name="Welch J."/>
            <person name="Jiggins F.M."/>
        </authorList>
    </citation>
    <scope>NUCLEOTIDE SEQUENCE [LARGE SCALE GENOMIC DNA]</scope>
</reference>
<dbReference type="GO" id="GO:0005737">
    <property type="term" value="C:cytoplasm"/>
    <property type="evidence" value="ECO:0007669"/>
    <property type="project" value="UniProtKB-SubCell"/>
</dbReference>
<dbReference type="SUPFAM" id="SSF51984">
    <property type="entry name" value="MurCD N-terminal domain"/>
    <property type="match status" value="1"/>
</dbReference>
<keyword evidence="8 14" id="KW-0067">ATP-binding</keyword>
<sequence length="504" mass="55075">MRILNYTIINLVMSKHLLLNINKTQKRIIHIIGIGGIGMSAIAEILHNSNCKVQGSDAQSNNNVDRLQRLGIKVFIGHNANNISQAQIVVHSSAIESDNVELVTARNNNKTILHRSDILTEIMKDKYVIAVSGSSGKTTTTAMIASIFDHSNIDATVIIGGILNSYQSNSRLGKSDIFLIEADESDGTMLKIPANIAVITSINDDHMDHYGTFDDIKNAFSQFISKADFAVLPDSVGINYDASNSMMFGLKSGNMRASNFKQHANSIEFDVLNNWIPVSSTGMTEGDGMTPVFLSSQCLTLESRNIKNVILANAIGMHKVSNALAAISVAIKLGISNAEIKKGLLEFQGVARRFSLIANIKGVKLIEDYAHHPNEIYATLTAARSITKGKVIGIIEPLRFARIRNFFDEFIRIFMMFDYVILTPVHPPEDKPIPGCGINDIQEALISNGFDSVKIMNDSLLISSFISDSTSPDDIVLFIGAGSNIDKLAKETAKLIIETIQTFS</sequence>
<keyword evidence="4 14" id="KW-0963">Cytoplasm</keyword>
<dbReference type="InterPro" id="IPR004101">
    <property type="entry name" value="Mur_ligase_C"/>
</dbReference>
<evidence type="ECO:0000259" key="16">
    <source>
        <dbReference type="Pfam" id="PF02875"/>
    </source>
</evidence>
<dbReference type="Proteomes" id="UP000515744">
    <property type="component" value="Chromosome"/>
</dbReference>
<evidence type="ECO:0000256" key="12">
    <source>
        <dbReference type="ARBA" id="ARBA00023316"/>
    </source>
</evidence>
<dbReference type="EC" id="6.3.2.8" evidence="3 14"/>
<feature type="domain" description="Mur ligase N-terminal catalytic" evidence="15">
    <location>
        <begin position="29"/>
        <end position="127"/>
    </location>
</feature>
<evidence type="ECO:0000256" key="3">
    <source>
        <dbReference type="ARBA" id="ARBA00012211"/>
    </source>
</evidence>
<evidence type="ECO:0000256" key="14">
    <source>
        <dbReference type="HAMAP-Rule" id="MF_00046"/>
    </source>
</evidence>
<evidence type="ECO:0000256" key="5">
    <source>
        <dbReference type="ARBA" id="ARBA00022598"/>
    </source>
</evidence>
<dbReference type="SUPFAM" id="SSF53244">
    <property type="entry name" value="MurD-like peptide ligases, peptide-binding domain"/>
    <property type="match status" value="1"/>
</dbReference>
<evidence type="ECO:0000256" key="6">
    <source>
        <dbReference type="ARBA" id="ARBA00022618"/>
    </source>
</evidence>